<dbReference type="Proteomes" id="UP001157418">
    <property type="component" value="Unassembled WGS sequence"/>
</dbReference>
<accession>A0AAU9N214</accession>
<feature type="region of interest" description="Disordered" evidence="1">
    <location>
        <begin position="161"/>
        <end position="215"/>
    </location>
</feature>
<organism evidence="2 3">
    <name type="scientific">Lactuca virosa</name>
    <dbReference type="NCBI Taxonomy" id="75947"/>
    <lineage>
        <taxon>Eukaryota</taxon>
        <taxon>Viridiplantae</taxon>
        <taxon>Streptophyta</taxon>
        <taxon>Embryophyta</taxon>
        <taxon>Tracheophyta</taxon>
        <taxon>Spermatophyta</taxon>
        <taxon>Magnoliopsida</taxon>
        <taxon>eudicotyledons</taxon>
        <taxon>Gunneridae</taxon>
        <taxon>Pentapetalae</taxon>
        <taxon>asterids</taxon>
        <taxon>campanulids</taxon>
        <taxon>Asterales</taxon>
        <taxon>Asteraceae</taxon>
        <taxon>Cichorioideae</taxon>
        <taxon>Cichorieae</taxon>
        <taxon>Lactucinae</taxon>
        <taxon>Lactuca</taxon>
    </lineage>
</organism>
<keyword evidence="3" id="KW-1185">Reference proteome</keyword>
<sequence length="215" mass="25274">MADFWDFDTIDVEIDKDFKKKQTSRCADVFFMCPNEAGEEGDDFINPKIEHIEDYVELNEDDVVEEEDHFNINREGSGSDEVTRTDEEVLSEIDQYYEVEFDYNTHDLKVKWNKMKPILGQMGWYVHPSGASAFEVKNDFHSYGFDLRGMSVPETLEDGLVDTQSQHEQSEDEEEGIDDTHEVMRKDTQELRRRTNQGIRRMEPSERIIDLKLKK</sequence>
<feature type="compositionally biased region" description="Basic and acidic residues" evidence="1">
    <location>
        <begin position="200"/>
        <end position="215"/>
    </location>
</feature>
<evidence type="ECO:0000256" key="1">
    <source>
        <dbReference type="SAM" id="MobiDB-lite"/>
    </source>
</evidence>
<comment type="caution">
    <text evidence="2">The sequence shown here is derived from an EMBL/GenBank/DDBJ whole genome shotgun (WGS) entry which is preliminary data.</text>
</comment>
<dbReference type="AlphaFoldDB" id="A0AAU9N214"/>
<gene>
    <name evidence="2" type="ORF">LVIROSA_LOCUS18773</name>
</gene>
<feature type="compositionally biased region" description="Basic and acidic residues" evidence="1">
    <location>
        <begin position="178"/>
        <end position="193"/>
    </location>
</feature>
<protein>
    <submittedName>
        <fullName evidence="2">Uncharacterized protein</fullName>
    </submittedName>
</protein>
<reference evidence="2 3" key="1">
    <citation type="submission" date="2022-01" db="EMBL/GenBank/DDBJ databases">
        <authorList>
            <person name="Xiong W."/>
            <person name="Schranz E."/>
        </authorList>
    </citation>
    <scope>NUCLEOTIDE SEQUENCE [LARGE SCALE GENOMIC DNA]</scope>
</reference>
<proteinExistence type="predicted"/>
<name>A0AAU9N214_9ASTR</name>
<evidence type="ECO:0000313" key="3">
    <source>
        <dbReference type="Proteomes" id="UP001157418"/>
    </source>
</evidence>
<dbReference type="EMBL" id="CAKMRJ010003334">
    <property type="protein sequence ID" value="CAH1432092.1"/>
    <property type="molecule type" value="Genomic_DNA"/>
</dbReference>
<evidence type="ECO:0000313" key="2">
    <source>
        <dbReference type="EMBL" id="CAH1432092.1"/>
    </source>
</evidence>